<evidence type="ECO:0000313" key="2">
    <source>
        <dbReference type="Proteomes" id="UP000324326"/>
    </source>
</evidence>
<dbReference type="RefSeq" id="WP_148955960.1">
    <property type="nucleotide sequence ID" value="NZ_QSND01000001.1"/>
</dbReference>
<protein>
    <submittedName>
        <fullName evidence="1">Uncharacterized protein</fullName>
    </submittedName>
</protein>
<accession>A0A5M8S0S4</accession>
<comment type="caution">
    <text evidence="1">The sequence shown here is derived from an EMBL/GenBank/DDBJ whole genome shotgun (WGS) entry which is preliminary data.</text>
</comment>
<name>A0A5M8S0S4_9BACI</name>
<proteinExistence type="predicted"/>
<dbReference type="EMBL" id="QSND01000001">
    <property type="protein sequence ID" value="KAA6453250.1"/>
    <property type="molecule type" value="Genomic_DNA"/>
</dbReference>
<gene>
    <name evidence="1" type="ORF">DX927_03350</name>
</gene>
<dbReference type="Proteomes" id="UP000324326">
    <property type="component" value="Unassembled WGS sequence"/>
</dbReference>
<evidence type="ECO:0000313" key="1">
    <source>
        <dbReference type="EMBL" id="KAA6453250.1"/>
    </source>
</evidence>
<sequence length="70" mass="8272">MKFRDWYLEIQENIDIRIDQQQNKIVLLNDEADEIHAIISVSNTGELMISPRWNINLAVKDKTIRIFTNS</sequence>
<reference evidence="1 2" key="1">
    <citation type="submission" date="2018-08" db="EMBL/GenBank/DDBJ databases">
        <title>Bacillus phenotypic plasticity.</title>
        <authorList>
            <person name="Hurtado E."/>
        </authorList>
    </citation>
    <scope>NUCLEOTIDE SEQUENCE [LARGE SCALE GENOMIC DNA]</scope>
    <source>
        <strain evidence="1 2">427</strain>
    </source>
</reference>
<dbReference type="AlphaFoldDB" id="A0A5M8S0S4"/>
<organism evidence="1 2">
    <name type="scientific">Bacillus swezeyi</name>
    <dbReference type="NCBI Taxonomy" id="1925020"/>
    <lineage>
        <taxon>Bacteria</taxon>
        <taxon>Bacillati</taxon>
        <taxon>Bacillota</taxon>
        <taxon>Bacilli</taxon>
        <taxon>Bacillales</taxon>
        <taxon>Bacillaceae</taxon>
        <taxon>Bacillus</taxon>
    </lineage>
</organism>